<dbReference type="EC" id="6.3.4.18" evidence="4 5"/>
<dbReference type="Gene3D" id="3.40.50.20">
    <property type="match status" value="1"/>
</dbReference>
<feature type="domain" description="ATP-grasp" evidence="6">
    <location>
        <begin position="112"/>
        <end position="302"/>
    </location>
</feature>
<dbReference type="NCBIfam" id="TIGR01161">
    <property type="entry name" value="purK"/>
    <property type="match status" value="1"/>
</dbReference>
<dbReference type="NCBIfam" id="NF004676">
    <property type="entry name" value="PRK06019.1-2"/>
    <property type="match status" value="1"/>
</dbReference>
<evidence type="ECO:0000256" key="5">
    <source>
        <dbReference type="RuleBase" id="RU361200"/>
    </source>
</evidence>
<evidence type="ECO:0000256" key="2">
    <source>
        <dbReference type="ARBA" id="ARBA00022755"/>
    </source>
</evidence>
<feature type="binding site" evidence="4">
    <location>
        <begin position="152"/>
        <end position="158"/>
    </location>
    <ligand>
        <name>ATP</name>
        <dbReference type="ChEBI" id="CHEBI:30616"/>
    </ligand>
</feature>
<sequence length="388" mass="42551">MNVTVIEPGATLGVLGGGQLGAMFATAAKRMGYATVVWDPDPEAPAHRLADYSLINPFEDADARREFTRLVQAVTYEWENIPADLCEQLERDVPVRPSSRVLRVIQDRIEQKTFLRNQGLAVPVFSAMTSPEELGRQVTPGYPLVCKTATAGYDGKGQWKIARAEDCAAVQQELARNMRPGARWILEEWLPFDREVSILVVRGADGSSLTYPLVENVHEDGILRQTTVPANVSAPVVEQAANLARQAVHALDGVGVFCVELFLMSDDRLLINEVAPRPHNSGHYSLDACTVSQFEQQVRTLCGLPLGEIRLLSPAVMLNLIGDDVRLATTAPAVQDLLREPGAIVHLYGKRAIRPKRKMGHVSFLAATREEALAKAVSFRARLVPTSC</sequence>
<evidence type="ECO:0000256" key="3">
    <source>
        <dbReference type="ARBA" id="ARBA00022840"/>
    </source>
</evidence>
<dbReference type="SUPFAM" id="SSF51246">
    <property type="entry name" value="Rudiment single hybrid motif"/>
    <property type="match status" value="1"/>
</dbReference>
<dbReference type="RefSeq" id="WP_213042846.1">
    <property type="nucleotide sequence ID" value="NZ_CAJNBJ010000016.1"/>
</dbReference>
<feature type="binding site" evidence="4">
    <location>
        <begin position="187"/>
        <end position="190"/>
    </location>
    <ligand>
        <name>ATP</name>
        <dbReference type="ChEBI" id="CHEBI:30616"/>
    </ligand>
</feature>
<dbReference type="NCBIfam" id="NF004679">
    <property type="entry name" value="PRK06019.1-5"/>
    <property type="match status" value="1"/>
</dbReference>
<dbReference type="NCBIfam" id="NF004675">
    <property type="entry name" value="PRK06019.1-1"/>
    <property type="match status" value="1"/>
</dbReference>
<comment type="caution">
    <text evidence="7">The sequence shown here is derived from an EMBL/GenBank/DDBJ whole genome shotgun (WGS) entry which is preliminary data.</text>
</comment>
<evidence type="ECO:0000259" key="6">
    <source>
        <dbReference type="PROSITE" id="PS50975"/>
    </source>
</evidence>
<dbReference type="Proteomes" id="UP000675880">
    <property type="component" value="Unassembled WGS sequence"/>
</dbReference>
<comment type="function">
    <text evidence="5">Catalyzes the ATP-dependent conversion of 5-aminoimidazole ribonucleotide (AIR) and HCO(3)- to N5-carboxyaminoimidazole ribonucleotide (N5-CAIR).</text>
</comment>
<evidence type="ECO:0000313" key="7">
    <source>
        <dbReference type="EMBL" id="CAE6762712.1"/>
    </source>
</evidence>
<comment type="subunit">
    <text evidence="4 5">Homodimer.</text>
</comment>
<accession>A0ABM8RNG6</accession>
<comment type="similarity">
    <text evidence="4 5">Belongs to the PurK/PurT family.</text>
</comment>
<feature type="binding site" evidence="4">
    <location>
        <position position="218"/>
    </location>
    <ligand>
        <name>ATP</name>
        <dbReference type="ChEBI" id="CHEBI:30616"/>
    </ligand>
</feature>
<keyword evidence="3 4" id="KW-0067">ATP-binding</keyword>
<dbReference type="InterPro" id="IPR016185">
    <property type="entry name" value="PreATP-grasp_dom_sf"/>
</dbReference>
<dbReference type="InterPro" id="IPR003135">
    <property type="entry name" value="ATP-grasp_carboxylate-amine"/>
</dbReference>
<dbReference type="InterPro" id="IPR040686">
    <property type="entry name" value="PurK_C"/>
</dbReference>
<gene>
    <name evidence="4 5 7" type="primary">purK</name>
    <name evidence="7" type="ORF">NSPZN2_30722</name>
</gene>
<dbReference type="PANTHER" id="PTHR11609:SF5">
    <property type="entry name" value="PHOSPHORIBOSYLAMINOIMIDAZOLE CARBOXYLASE"/>
    <property type="match status" value="1"/>
</dbReference>
<dbReference type="Gene3D" id="3.30.1490.20">
    <property type="entry name" value="ATP-grasp fold, A domain"/>
    <property type="match status" value="1"/>
</dbReference>
<dbReference type="Pfam" id="PF17769">
    <property type="entry name" value="PurK_C"/>
    <property type="match status" value="1"/>
</dbReference>
<reference evidence="7 8" key="1">
    <citation type="submission" date="2021-02" db="EMBL/GenBank/DDBJ databases">
        <authorList>
            <person name="Han P."/>
        </authorList>
    </citation>
    <scope>NUCLEOTIDE SEQUENCE [LARGE SCALE GENOMIC DNA]</scope>
    <source>
        <strain evidence="7">Candidatus Nitrospira sp. ZN2</strain>
    </source>
</reference>
<keyword evidence="8" id="KW-1185">Reference proteome</keyword>
<comment type="function">
    <text evidence="4">Catalyzes the ATP-dependent conversion of 5-aminoimidazole ribonucleotide (AIR) and HCO(3)(-) to N5-carboxyaminoimidazole ribonucleotide (N5-CAIR).</text>
</comment>
<keyword evidence="2 4" id="KW-0658">Purine biosynthesis</keyword>
<comment type="pathway">
    <text evidence="4 5">Purine metabolism; IMP biosynthesis via de novo pathway; 5-amino-1-(5-phospho-D-ribosyl)imidazole-4-carboxylate from 5-amino-1-(5-phospho-D-ribosyl)imidazole (N5-CAIR route): step 1/2.</text>
</comment>
<keyword evidence="4 5" id="KW-0436">Ligase</keyword>
<dbReference type="Pfam" id="PF02222">
    <property type="entry name" value="ATP-grasp"/>
    <property type="match status" value="1"/>
</dbReference>
<comment type="catalytic activity">
    <reaction evidence="4 5">
        <text>5-amino-1-(5-phospho-beta-D-ribosyl)imidazole + hydrogencarbonate + ATP = 5-carboxyamino-1-(5-phospho-D-ribosyl)imidazole + ADP + phosphate + 2 H(+)</text>
        <dbReference type="Rhea" id="RHEA:19317"/>
        <dbReference type="ChEBI" id="CHEBI:15378"/>
        <dbReference type="ChEBI" id="CHEBI:17544"/>
        <dbReference type="ChEBI" id="CHEBI:30616"/>
        <dbReference type="ChEBI" id="CHEBI:43474"/>
        <dbReference type="ChEBI" id="CHEBI:58730"/>
        <dbReference type="ChEBI" id="CHEBI:137981"/>
        <dbReference type="ChEBI" id="CHEBI:456216"/>
        <dbReference type="EC" id="6.3.4.18"/>
    </reaction>
</comment>
<dbReference type="PROSITE" id="PS50975">
    <property type="entry name" value="ATP_GRASP"/>
    <property type="match status" value="1"/>
</dbReference>
<dbReference type="GO" id="GO:0034028">
    <property type="term" value="F:5-(carboxyamino)imidazole ribonucleotide synthase activity"/>
    <property type="evidence" value="ECO:0007669"/>
    <property type="project" value="UniProtKB-EC"/>
</dbReference>
<organism evidence="7 8">
    <name type="scientific">Nitrospira defluvii</name>
    <dbReference type="NCBI Taxonomy" id="330214"/>
    <lineage>
        <taxon>Bacteria</taxon>
        <taxon>Pseudomonadati</taxon>
        <taxon>Nitrospirota</taxon>
        <taxon>Nitrospiria</taxon>
        <taxon>Nitrospirales</taxon>
        <taxon>Nitrospiraceae</taxon>
        <taxon>Nitrospira</taxon>
    </lineage>
</organism>
<dbReference type="SUPFAM" id="SSF56059">
    <property type="entry name" value="Glutathione synthetase ATP-binding domain-like"/>
    <property type="match status" value="1"/>
</dbReference>
<dbReference type="Pfam" id="PF22660">
    <property type="entry name" value="RS_preATP-grasp-like"/>
    <property type="match status" value="1"/>
</dbReference>
<dbReference type="InterPro" id="IPR011761">
    <property type="entry name" value="ATP-grasp"/>
</dbReference>
<protein>
    <recommendedName>
        <fullName evidence="4 5">N5-carboxyaminoimidazole ribonucleotide synthase</fullName>
        <shortName evidence="4 5">N5-CAIR synthase</shortName>
        <ecNumber evidence="4 5">6.3.4.18</ecNumber>
    </recommendedName>
    <alternativeName>
        <fullName evidence="4 5">5-(carboxyamino)imidazole ribonucleotide synthetase</fullName>
    </alternativeName>
</protein>
<feature type="binding site" evidence="4">
    <location>
        <position position="147"/>
    </location>
    <ligand>
        <name>ATP</name>
        <dbReference type="ChEBI" id="CHEBI:30616"/>
    </ligand>
</feature>
<dbReference type="SUPFAM" id="SSF52440">
    <property type="entry name" value="PreATP-grasp domain"/>
    <property type="match status" value="1"/>
</dbReference>
<dbReference type="InterPro" id="IPR011054">
    <property type="entry name" value="Rudment_hybrid_motif"/>
</dbReference>
<dbReference type="EMBL" id="CAJNBJ010000016">
    <property type="protein sequence ID" value="CAE6762712.1"/>
    <property type="molecule type" value="Genomic_DNA"/>
</dbReference>
<keyword evidence="1 4" id="KW-0547">Nucleotide-binding</keyword>
<evidence type="ECO:0000256" key="1">
    <source>
        <dbReference type="ARBA" id="ARBA00022741"/>
    </source>
</evidence>
<feature type="binding site" evidence="4">
    <location>
        <position position="108"/>
    </location>
    <ligand>
        <name>ATP</name>
        <dbReference type="ChEBI" id="CHEBI:30616"/>
    </ligand>
</feature>
<name>A0ABM8RNG6_9BACT</name>
<dbReference type="HAMAP" id="MF_01928">
    <property type="entry name" value="PurK"/>
    <property type="match status" value="1"/>
</dbReference>
<evidence type="ECO:0000256" key="4">
    <source>
        <dbReference type="HAMAP-Rule" id="MF_01928"/>
    </source>
</evidence>
<feature type="binding site" evidence="4">
    <location>
        <position position="195"/>
    </location>
    <ligand>
        <name>ATP</name>
        <dbReference type="ChEBI" id="CHEBI:30616"/>
    </ligand>
</feature>
<proteinExistence type="inferred from homology"/>
<dbReference type="InterPro" id="IPR005875">
    <property type="entry name" value="PurK"/>
</dbReference>
<dbReference type="PANTHER" id="PTHR11609">
    <property type="entry name" value="PURINE BIOSYNTHESIS PROTEIN 6/7, PUR6/7"/>
    <property type="match status" value="1"/>
</dbReference>
<dbReference type="PROSITE" id="PS00065">
    <property type="entry name" value="D_2_HYDROXYACID_DH_1"/>
    <property type="match status" value="1"/>
</dbReference>
<evidence type="ECO:0000313" key="8">
    <source>
        <dbReference type="Proteomes" id="UP000675880"/>
    </source>
</evidence>
<dbReference type="Gene3D" id="3.30.470.20">
    <property type="entry name" value="ATP-grasp fold, B domain"/>
    <property type="match status" value="1"/>
</dbReference>
<feature type="binding site" evidence="4">
    <location>
        <begin position="272"/>
        <end position="273"/>
    </location>
    <ligand>
        <name>ATP</name>
        <dbReference type="ChEBI" id="CHEBI:30616"/>
    </ligand>
</feature>
<dbReference type="InterPro" id="IPR029752">
    <property type="entry name" value="D-isomer_DH_CS1"/>
</dbReference>
<dbReference type="InterPro" id="IPR054350">
    <property type="entry name" value="PurT/PurK_preATP-grasp"/>
</dbReference>
<dbReference type="InterPro" id="IPR013815">
    <property type="entry name" value="ATP_grasp_subdomain_1"/>
</dbReference>